<sequence length="40" mass="4392">MGKRTRRIGDKGKDLLQVLTSCQLVSPASSSRACFNQEIP</sequence>
<name>A0A2K8SYH3_9NOSO</name>
<dbReference type="Proteomes" id="UP000232003">
    <property type="component" value="Chromosome"/>
</dbReference>
<dbReference type="AlphaFoldDB" id="A0A2K8SYH3"/>
<accession>A0A2K8SYH3</accession>
<keyword evidence="2" id="KW-1185">Reference proteome</keyword>
<evidence type="ECO:0000313" key="2">
    <source>
        <dbReference type="Proteomes" id="UP000232003"/>
    </source>
</evidence>
<organism evidence="1 2">
    <name type="scientific">Nostoc flagelliforme CCNUN1</name>
    <dbReference type="NCBI Taxonomy" id="2038116"/>
    <lineage>
        <taxon>Bacteria</taxon>
        <taxon>Bacillati</taxon>
        <taxon>Cyanobacteriota</taxon>
        <taxon>Cyanophyceae</taxon>
        <taxon>Nostocales</taxon>
        <taxon>Nostocaceae</taxon>
        <taxon>Nostoc</taxon>
    </lineage>
</organism>
<protein>
    <submittedName>
        <fullName evidence="1">Uncharacterized protein</fullName>
    </submittedName>
</protein>
<dbReference type="KEGG" id="nfl:COO91_06445"/>
<proteinExistence type="predicted"/>
<reference evidence="1 2" key="1">
    <citation type="submission" date="2017-11" db="EMBL/GenBank/DDBJ databases">
        <title>Complete genome of a free-living desiccation-tolerant cyanobacterium and its photosynthetic adaptation to extreme terrestrial habitat.</title>
        <authorList>
            <person name="Shang J."/>
        </authorList>
    </citation>
    <scope>NUCLEOTIDE SEQUENCE [LARGE SCALE GENOMIC DNA]</scope>
    <source>
        <strain evidence="1 2">CCNUN1</strain>
    </source>
</reference>
<gene>
    <name evidence="1" type="ORF">COO91_06445</name>
</gene>
<dbReference type="EMBL" id="CP024785">
    <property type="protein sequence ID" value="AUB40430.1"/>
    <property type="molecule type" value="Genomic_DNA"/>
</dbReference>
<evidence type="ECO:0000313" key="1">
    <source>
        <dbReference type="EMBL" id="AUB40430.1"/>
    </source>
</evidence>